<dbReference type="Proteomes" id="UP000034164">
    <property type="component" value="Unassembled WGS sequence"/>
</dbReference>
<evidence type="ECO:0000313" key="7">
    <source>
        <dbReference type="Proteomes" id="UP000034164"/>
    </source>
</evidence>
<evidence type="ECO:0000256" key="3">
    <source>
        <dbReference type="ARBA" id="ARBA00022898"/>
    </source>
</evidence>
<name>A0A0G2HRS4_9EURO</name>
<dbReference type="InterPro" id="IPR001597">
    <property type="entry name" value="ArAA_b-elim_lyase/Thr_aldolase"/>
</dbReference>
<gene>
    <name evidence="6" type="ORF">EMCG_04600</name>
</gene>
<dbReference type="GO" id="GO:0009072">
    <property type="term" value="P:aromatic amino acid metabolic process"/>
    <property type="evidence" value="ECO:0007669"/>
    <property type="project" value="InterPro"/>
</dbReference>
<keyword evidence="4 6" id="KW-0456">Lyase</keyword>
<dbReference type="InterPro" id="IPR015421">
    <property type="entry name" value="PyrdxlP-dep_Trfase_major"/>
</dbReference>
<dbReference type="Gene3D" id="3.40.640.10">
    <property type="entry name" value="Type I PLP-dependent aspartate aminotransferase-like (Major domain)"/>
    <property type="match status" value="1"/>
</dbReference>
<dbReference type="OrthoDB" id="19261at2759"/>
<accession>A0A0G2HRS4</accession>
<dbReference type="GO" id="GO:0016830">
    <property type="term" value="F:carbon-carbon lyase activity"/>
    <property type="evidence" value="ECO:0007669"/>
    <property type="project" value="InterPro"/>
</dbReference>
<organism evidence="6 7">
    <name type="scientific">[Emmonsia] crescens</name>
    <dbReference type="NCBI Taxonomy" id="73230"/>
    <lineage>
        <taxon>Eukaryota</taxon>
        <taxon>Fungi</taxon>
        <taxon>Dikarya</taxon>
        <taxon>Ascomycota</taxon>
        <taxon>Pezizomycotina</taxon>
        <taxon>Eurotiomycetes</taxon>
        <taxon>Eurotiomycetidae</taxon>
        <taxon>Onygenales</taxon>
        <taxon>Ajellomycetaceae</taxon>
        <taxon>Emergomyces</taxon>
    </lineage>
</organism>
<evidence type="ECO:0000256" key="1">
    <source>
        <dbReference type="ARBA" id="ARBA00001933"/>
    </source>
</evidence>
<dbReference type="PIRSF" id="PIRSF001386">
    <property type="entry name" value="Trpase"/>
    <property type="match status" value="1"/>
</dbReference>
<dbReference type="PANTHER" id="PTHR32325:SF4">
    <property type="entry name" value="TRYPTOPHANASE"/>
    <property type="match status" value="1"/>
</dbReference>
<evidence type="ECO:0000256" key="4">
    <source>
        <dbReference type="ARBA" id="ARBA00023239"/>
    </source>
</evidence>
<dbReference type="Pfam" id="PF01212">
    <property type="entry name" value="Beta_elim_lyase"/>
    <property type="match status" value="1"/>
</dbReference>
<comment type="similarity">
    <text evidence="2">Belongs to the beta-eliminating lyase family.</text>
</comment>
<dbReference type="AlphaFoldDB" id="A0A0G2HRS4"/>
<reference evidence="7" key="1">
    <citation type="journal article" date="2015" name="PLoS Genet.">
        <title>The dynamic genome and transcriptome of the human fungal pathogen Blastomyces and close relative Emmonsia.</title>
        <authorList>
            <person name="Munoz J.F."/>
            <person name="Gauthier G.M."/>
            <person name="Desjardins C.A."/>
            <person name="Gallo J.E."/>
            <person name="Holder J."/>
            <person name="Sullivan T.D."/>
            <person name="Marty A.J."/>
            <person name="Carmen J.C."/>
            <person name="Chen Z."/>
            <person name="Ding L."/>
            <person name="Gujja S."/>
            <person name="Magrini V."/>
            <person name="Misas E."/>
            <person name="Mitreva M."/>
            <person name="Priest M."/>
            <person name="Saif S."/>
            <person name="Whiston E.A."/>
            <person name="Young S."/>
            <person name="Zeng Q."/>
            <person name="Goldman W.E."/>
            <person name="Mardis E.R."/>
            <person name="Taylor J.W."/>
            <person name="McEwen J.G."/>
            <person name="Clay O.K."/>
            <person name="Klein B.S."/>
            <person name="Cuomo C.A."/>
        </authorList>
    </citation>
    <scope>NUCLEOTIDE SEQUENCE [LARGE SCALE GENOMIC DNA]</scope>
    <source>
        <strain evidence="7">UAMH 3008</strain>
    </source>
</reference>
<keyword evidence="3" id="KW-0663">Pyridoxal phosphate</keyword>
<comment type="caution">
    <text evidence="6">The sequence shown here is derived from an EMBL/GenBank/DDBJ whole genome shotgun (WGS) entry which is preliminary data.</text>
</comment>
<sequence>MALPYAEPYKMKVVEHIKMSTPEEREEWIKNAHYNLFSLRSDFVYIDLLTDSGTGSMSTQQCAALVTGDESYAGSKSYHRLENQIKKLFKFPYVIPTHQGRAAENVLFSATVQKNDIIPGNSHFDTTKGHIELRHAHVVDCNIMEAKNTQLELAFKGNIDCERLERVLKSNPGKVPFICLTITNNRAGGQPVSMKNIHDVSVIAKKYSIRVLFDAARFAENAYFIKIREEGYAERTIRDIVAEMFSYADMMTMSGKKNGGVNIGGFCAMHCAQLYRASSVFCILYEGYITYGGMSGRDMNALAVGLHENTEFEQLDARIKQVAYLGQKLDEYNIPYQRPAGGHAIFIDAGKFLAHVPREQFVAQTLAIKLYLEGGIRGVEIGTLLADRDPQTGENRYPDVEFLRLAIPCQVYSDRHMDYVASALNNIFKRCNSITEGYSITEEAQILRHFTVKLEPANNQKTEQT</sequence>
<dbReference type="Gene3D" id="3.90.1150.10">
    <property type="entry name" value="Aspartate Aminotransferase, domain 1"/>
    <property type="match status" value="1"/>
</dbReference>
<evidence type="ECO:0000256" key="2">
    <source>
        <dbReference type="ARBA" id="ARBA00009721"/>
    </source>
</evidence>
<dbReference type="VEuPathDB" id="FungiDB:EMCG_04600"/>
<dbReference type="PANTHER" id="PTHR32325">
    <property type="entry name" value="BETA-ELIMINATING LYASE-LIKE PROTEIN-RELATED"/>
    <property type="match status" value="1"/>
</dbReference>
<dbReference type="SUPFAM" id="SSF53383">
    <property type="entry name" value="PLP-dependent transferases"/>
    <property type="match status" value="1"/>
</dbReference>
<dbReference type="InterPro" id="IPR015422">
    <property type="entry name" value="PyrdxlP-dep_Trfase_small"/>
</dbReference>
<dbReference type="InterPro" id="IPR015424">
    <property type="entry name" value="PyrdxlP-dep_Trfase"/>
</dbReference>
<evidence type="ECO:0000259" key="5">
    <source>
        <dbReference type="Pfam" id="PF01212"/>
    </source>
</evidence>
<evidence type="ECO:0000313" key="6">
    <source>
        <dbReference type="EMBL" id="KKZ60733.1"/>
    </source>
</evidence>
<protein>
    <submittedName>
        <fullName evidence="6">Beta-eliminating lyase</fullName>
    </submittedName>
</protein>
<dbReference type="EMBL" id="LCZI01001478">
    <property type="protein sequence ID" value="KKZ60733.1"/>
    <property type="molecule type" value="Genomic_DNA"/>
</dbReference>
<feature type="domain" description="Aromatic amino acid beta-eliminating lyase/threonine aldolase" evidence="5">
    <location>
        <begin position="47"/>
        <end position="422"/>
    </location>
</feature>
<dbReference type="InterPro" id="IPR011166">
    <property type="entry name" value="Beta-eliminating_lyase"/>
</dbReference>
<proteinExistence type="inferred from homology"/>
<dbReference type="NCBIfam" id="NF009709">
    <property type="entry name" value="PRK13238.1"/>
    <property type="match status" value="1"/>
</dbReference>
<comment type="cofactor">
    <cofactor evidence="1">
        <name>pyridoxal 5'-phosphate</name>
        <dbReference type="ChEBI" id="CHEBI:597326"/>
    </cofactor>
</comment>